<keyword evidence="3" id="KW-1185">Reference proteome</keyword>
<sequence>MPPSLPPPPARPSLFDIERSSSPPSCEDEAPVICEGMELTVYGLDRTTPRSAADHLRRVLHDLRQRPNRDSTPDVLYDVVLVRAADTLHCVDYAYLSLNRERVPQPRADLLQYLRKTLLDAVPSLRVQWRTQSQATKTPLPSDVILRNARSLFTDDPAVWPQTLSHYFYGTLPPLPAVIATHGDQLPTRRLLSRIAVLWHSASIRLVARIWGSYKRILYPFPPRVPSPLTLPPHISRLL</sequence>
<organism evidence="2 3">
    <name type="scientific">Ganoderma sinense ZZ0214-1</name>
    <dbReference type="NCBI Taxonomy" id="1077348"/>
    <lineage>
        <taxon>Eukaryota</taxon>
        <taxon>Fungi</taxon>
        <taxon>Dikarya</taxon>
        <taxon>Basidiomycota</taxon>
        <taxon>Agaricomycotina</taxon>
        <taxon>Agaricomycetes</taxon>
        <taxon>Polyporales</taxon>
        <taxon>Polyporaceae</taxon>
        <taxon>Ganoderma</taxon>
    </lineage>
</organism>
<evidence type="ECO:0000313" key="2">
    <source>
        <dbReference type="EMBL" id="PIL24461.1"/>
    </source>
</evidence>
<dbReference type="EMBL" id="AYKW01000067">
    <property type="protein sequence ID" value="PIL24461.1"/>
    <property type="molecule type" value="Genomic_DNA"/>
</dbReference>
<feature type="compositionally biased region" description="Pro residues" evidence="1">
    <location>
        <begin position="1"/>
        <end position="11"/>
    </location>
</feature>
<dbReference type="OrthoDB" id="3260407at2759"/>
<feature type="region of interest" description="Disordered" evidence="1">
    <location>
        <begin position="1"/>
        <end position="28"/>
    </location>
</feature>
<accession>A0A2G8RSI7</accession>
<name>A0A2G8RSI7_9APHY</name>
<dbReference type="AlphaFoldDB" id="A0A2G8RSI7"/>
<gene>
    <name evidence="2" type="ORF">GSI_14215</name>
</gene>
<dbReference type="Proteomes" id="UP000230002">
    <property type="component" value="Unassembled WGS sequence"/>
</dbReference>
<protein>
    <submittedName>
        <fullName evidence="2">Uncharacterized protein</fullName>
    </submittedName>
</protein>
<evidence type="ECO:0000256" key="1">
    <source>
        <dbReference type="SAM" id="MobiDB-lite"/>
    </source>
</evidence>
<reference evidence="2 3" key="1">
    <citation type="journal article" date="2015" name="Sci. Rep.">
        <title>Chromosome-level genome map provides insights into diverse defense mechanisms in the medicinal fungus Ganoderma sinense.</title>
        <authorList>
            <person name="Zhu Y."/>
            <person name="Xu J."/>
            <person name="Sun C."/>
            <person name="Zhou S."/>
            <person name="Xu H."/>
            <person name="Nelson D.R."/>
            <person name="Qian J."/>
            <person name="Song J."/>
            <person name="Luo H."/>
            <person name="Xiang L."/>
            <person name="Li Y."/>
            <person name="Xu Z."/>
            <person name="Ji A."/>
            <person name="Wang L."/>
            <person name="Lu S."/>
            <person name="Hayward A."/>
            <person name="Sun W."/>
            <person name="Li X."/>
            <person name="Schwartz D.C."/>
            <person name="Wang Y."/>
            <person name="Chen S."/>
        </authorList>
    </citation>
    <scope>NUCLEOTIDE SEQUENCE [LARGE SCALE GENOMIC DNA]</scope>
    <source>
        <strain evidence="2 3">ZZ0214-1</strain>
    </source>
</reference>
<comment type="caution">
    <text evidence="2">The sequence shown here is derived from an EMBL/GenBank/DDBJ whole genome shotgun (WGS) entry which is preliminary data.</text>
</comment>
<evidence type="ECO:0000313" key="3">
    <source>
        <dbReference type="Proteomes" id="UP000230002"/>
    </source>
</evidence>
<proteinExistence type="predicted"/>